<protein>
    <submittedName>
        <fullName evidence="1">Uncharacterized protein</fullName>
    </submittedName>
</protein>
<proteinExistence type="predicted"/>
<reference evidence="1 2" key="1">
    <citation type="submission" date="2018-05" db="EMBL/GenBank/DDBJ databases">
        <title>Komagataeibacter cocois sp. nov., for a novel cellulose- producing strain isolated from coconut milk.</title>
        <authorList>
            <person name="Liu L."/>
            <person name="Wang Y."/>
            <person name="Liu S."/>
            <person name="Bi J."/>
            <person name="Chen H."/>
            <person name="Deng J."/>
            <person name="Zhang C."/>
            <person name="Hu Q."/>
            <person name="Li C."/>
        </authorList>
    </citation>
    <scope>NUCLEOTIDE SEQUENCE [LARGE SCALE GENOMIC DNA]</scope>
    <source>
        <strain evidence="1 2">WE7</strain>
    </source>
</reference>
<keyword evidence="2" id="KW-1185">Reference proteome</keyword>
<name>A0A365YWT9_9PROT</name>
<evidence type="ECO:0000313" key="1">
    <source>
        <dbReference type="EMBL" id="RBM06741.1"/>
    </source>
</evidence>
<sequence length="107" mass="12074">MKLFAKSFERRHLFEKRRHPKTFIHIRRLFRSPRSWRGMARLHLLAHARLFPLEMRPVAGIGVLAPLHRAAFFRAPFRAGGVRVLQLGRGAVHVRAGRAVGGGPGGP</sequence>
<evidence type="ECO:0000313" key="2">
    <source>
        <dbReference type="Proteomes" id="UP000252680"/>
    </source>
</evidence>
<organism evidence="1 2">
    <name type="scientific">Novacetimonas cocois</name>
    <dbReference type="NCBI Taxonomy" id="1747507"/>
    <lineage>
        <taxon>Bacteria</taxon>
        <taxon>Pseudomonadati</taxon>
        <taxon>Pseudomonadota</taxon>
        <taxon>Alphaproteobacteria</taxon>
        <taxon>Acetobacterales</taxon>
        <taxon>Acetobacteraceae</taxon>
        <taxon>Novacetimonas</taxon>
    </lineage>
</organism>
<dbReference type="Proteomes" id="UP000252680">
    <property type="component" value="Unassembled WGS sequence"/>
</dbReference>
<dbReference type="AlphaFoldDB" id="A0A365YWT9"/>
<accession>A0A365YWT9</accession>
<comment type="caution">
    <text evidence="1">The sequence shown here is derived from an EMBL/GenBank/DDBJ whole genome shotgun (WGS) entry which is preliminary data.</text>
</comment>
<gene>
    <name evidence="1" type="ORF">NJLHNGOC_08785</name>
</gene>
<dbReference type="EMBL" id="QEXL01000010">
    <property type="protein sequence ID" value="RBM06741.1"/>
    <property type="molecule type" value="Genomic_DNA"/>
</dbReference>